<feature type="transmembrane region" description="Helical" evidence="1">
    <location>
        <begin position="57"/>
        <end position="83"/>
    </location>
</feature>
<feature type="transmembrane region" description="Helical" evidence="1">
    <location>
        <begin position="104"/>
        <end position="132"/>
    </location>
</feature>
<keyword evidence="1" id="KW-1133">Transmembrane helix</keyword>
<dbReference type="OrthoDB" id="4336046at2"/>
<keyword evidence="1" id="KW-0812">Transmembrane</keyword>
<reference evidence="3" key="1">
    <citation type="submission" date="2016-02" db="EMBL/GenBank/DDBJ databases">
        <authorList>
            <person name="Wen L."/>
            <person name="He K."/>
            <person name="Yang H."/>
        </authorList>
    </citation>
    <scope>NUCLEOTIDE SEQUENCE [LARGE SCALE GENOMIC DNA]</scope>
    <source>
        <strain evidence="3">JCM 15929</strain>
    </source>
</reference>
<organism evidence="2 3">
    <name type="scientific">Tsukamurella pseudospumae</name>
    <dbReference type="NCBI Taxonomy" id="239498"/>
    <lineage>
        <taxon>Bacteria</taxon>
        <taxon>Bacillati</taxon>
        <taxon>Actinomycetota</taxon>
        <taxon>Actinomycetes</taxon>
        <taxon>Mycobacteriales</taxon>
        <taxon>Tsukamurellaceae</taxon>
        <taxon>Tsukamurella</taxon>
    </lineage>
</organism>
<dbReference type="AlphaFoldDB" id="A0A138AIC0"/>
<accession>A0A138AIC0</accession>
<evidence type="ECO:0000313" key="3">
    <source>
        <dbReference type="Proteomes" id="UP000070258"/>
    </source>
</evidence>
<evidence type="ECO:0000313" key="2">
    <source>
        <dbReference type="EMBL" id="KXP10157.1"/>
    </source>
</evidence>
<evidence type="ECO:0000256" key="1">
    <source>
        <dbReference type="SAM" id="Phobius"/>
    </source>
</evidence>
<dbReference type="STRING" id="239498.AXK60_06660"/>
<proteinExistence type="predicted"/>
<keyword evidence="1" id="KW-0472">Membrane</keyword>
<feature type="transmembrane region" description="Helical" evidence="1">
    <location>
        <begin position="231"/>
        <end position="250"/>
    </location>
</feature>
<feature type="transmembrane region" description="Helical" evidence="1">
    <location>
        <begin position="152"/>
        <end position="172"/>
    </location>
</feature>
<dbReference type="RefSeq" id="WP_068571193.1">
    <property type="nucleotide sequence ID" value="NZ_LSRF01000033.1"/>
</dbReference>
<evidence type="ECO:0008006" key="4">
    <source>
        <dbReference type="Google" id="ProtNLM"/>
    </source>
</evidence>
<sequence>MIVRAIRAEFVKLTSVRATRWLLIGSTVFSLGITLIVALVMRSILRSEEVSDEGVIAFAPFTGFGGVPGISIVFAAIIGVLSVTTEIRFNTLRTTFLAVPNRWVALLAKTSVVVVVCAVVHLLALLVGSVLYGLIAHGSLFAAFRAGDTTLLTFPVAVAFATVLGVATGAALRNGAGAIALLLGYLFVVDNVISQIPQTHDAAAFLPFSNLQNLQGVLLFTSLPWGAPVSFLYLLVVVGALWTGAVALLARRDA</sequence>
<feature type="transmembrane region" description="Helical" evidence="1">
    <location>
        <begin position="179"/>
        <end position="197"/>
    </location>
</feature>
<comment type="caution">
    <text evidence="2">The sequence shown here is derived from an EMBL/GenBank/DDBJ whole genome shotgun (WGS) entry which is preliminary data.</text>
</comment>
<gene>
    <name evidence="2" type="ORF">AXK60_06660</name>
</gene>
<feature type="transmembrane region" description="Helical" evidence="1">
    <location>
        <begin position="21"/>
        <end position="45"/>
    </location>
</feature>
<dbReference type="Proteomes" id="UP000070258">
    <property type="component" value="Unassembled WGS sequence"/>
</dbReference>
<protein>
    <recommendedName>
        <fullName evidence="4">ABC transporter permease</fullName>
    </recommendedName>
</protein>
<dbReference type="EMBL" id="LSRF01000033">
    <property type="protein sequence ID" value="KXP10157.1"/>
    <property type="molecule type" value="Genomic_DNA"/>
</dbReference>
<name>A0A138AIC0_9ACTN</name>